<feature type="domain" description="STAS" evidence="1">
    <location>
        <begin position="1"/>
        <end position="98"/>
    </location>
</feature>
<dbReference type="Gene3D" id="3.30.750.24">
    <property type="entry name" value="STAS domain"/>
    <property type="match status" value="1"/>
</dbReference>
<organism evidence="2 3">
    <name type="scientific">Litorilituus lipolyticus</name>
    <dbReference type="NCBI Taxonomy" id="2491017"/>
    <lineage>
        <taxon>Bacteria</taxon>
        <taxon>Pseudomonadati</taxon>
        <taxon>Pseudomonadota</taxon>
        <taxon>Gammaproteobacteria</taxon>
        <taxon>Alteromonadales</taxon>
        <taxon>Colwelliaceae</taxon>
        <taxon>Litorilituus</taxon>
    </lineage>
</organism>
<evidence type="ECO:0000313" key="3">
    <source>
        <dbReference type="Proteomes" id="UP000315303"/>
    </source>
</evidence>
<dbReference type="InterPro" id="IPR058548">
    <property type="entry name" value="MlaB-like_STAS"/>
</dbReference>
<evidence type="ECO:0000313" key="2">
    <source>
        <dbReference type="EMBL" id="TPH17772.1"/>
    </source>
</evidence>
<dbReference type="OrthoDB" id="6227472at2"/>
<dbReference type="PROSITE" id="PS50801">
    <property type="entry name" value="STAS"/>
    <property type="match status" value="1"/>
</dbReference>
<keyword evidence="3" id="KW-1185">Reference proteome</keyword>
<dbReference type="Proteomes" id="UP000315303">
    <property type="component" value="Unassembled WGS sequence"/>
</dbReference>
<gene>
    <name evidence="2" type="ORF">EPA86_04270</name>
</gene>
<sequence>MSDIKLHFTDEIAYLTGELTRHTLLTISVNDVKSLCSTDYRLIDLSALNAVDTAGLAWLFNLLEQAQALSCQIQFTQLPVKLKNLIQLSGVKGLLPIK</sequence>
<dbReference type="SUPFAM" id="SSF52091">
    <property type="entry name" value="SpoIIaa-like"/>
    <property type="match status" value="1"/>
</dbReference>
<dbReference type="InterPro" id="IPR002645">
    <property type="entry name" value="STAS_dom"/>
</dbReference>
<dbReference type="Pfam" id="PF13466">
    <property type="entry name" value="STAS_2"/>
    <property type="match status" value="1"/>
</dbReference>
<protein>
    <submittedName>
        <fullName evidence="2">STAS domain-containing protein</fullName>
    </submittedName>
</protein>
<reference evidence="2 3" key="1">
    <citation type="submission" date="2019-01" db="EMBL/GenBank/DDBJ databases">
        <title>Litorilituus lipolytica sp. nov., isolated from intertidal sand of the Yellow Sea in China.</title>
        <authorList>
            <person name="Liu A."/>
        </authorList>
    </citation>
    <scope>NUCLEOTIDE SEQUENCE [LARGE SCALE GENOMIC DNA]</scope>
    <source>
        <strain evidence="2 3">RZ04</strain>
    </source>
</reference>
<dbReference type="RefSeq" id="WP_140602179.1">
    <property type="nucleotide sequence ID" value="NZ_SAWY01000007.1"/>
</dbReference>
<comment type="caution">
    <text evidence="2">The sequence shown here is derived from an EMBL/GenBank/DDBJ whole genome shotgun (WGS) entry which is preliminary data.</text>
</comment>
<proteinExistence type="predicted"/>
<dbReference type="InterPro" id="IPR036513">
    <property type="entry name" value="STAS_dom_sf"/>
</dbReference>
<name>A0A502L1P2_9GAMM</name>
<dbReference type="AlphaFoldDB" id="A0A502L1P2"/>
<evidence type="ECO:0000259" key="1">
    <source>
        <dbReference type="PROSITE" id="PS50801"/>
    </source>
</evidence>
<dbReference type="EMBL" id="SAWY01000007">
    <property type="protein sequence ID" value="TPH17772.1"/>
    <property type="molecule type" value="Genomic_DNA"/>
</dbReference>
<accession>A0A502L1P2</accession>